<dbReference type="InterPro" id="IPR035967">
    <property type="entry name" value="SWAP/Surp_sf"/>
</dbReference>
<gene>
    <name evidence="8" type="ORF">J5N97_026939</name>
</gene>
<dbReference type="Gene3D" id="3.30.70.330">
    <property type="match status" value="1"/>
</dbReference>
<dbReference type="InterPro" id="IPR006569">
    <property type="entry name" value="CID_dom"/>
</dbReference>
<dbReference type="PANTHER" id="PTHR23140:SF0">
    <property type="entry name" value="U2 SNRNP-ASSOCIATED SURP MOTIF-CONTAINING PROTEIN"/>
    <property type="match status" value="1"/>
</dbReference>
<dbReference type="AlphaFoldDB" id="A0A9D5C317"/>
<dbReference type="Pfam" id="PF01805">
    <property type="entry name" value="Surp"/>
    <property type="match status" value="1"/>
</dbReference>
<dbReference type="GO" id="GO:0005634">
    <property type="term" value="C:nucleus"/>
    <property type="evidence" value="ECO:0007669"/>
    <property type="project" value="TreeGrafter"/>
</dbReference>
<dbReference type="InterPro" id="IPR047491">
    <property type="entry name" value="RRC1-like_cwf21"/>
</dbReference>
<dbReference type="InterPro" id="IPR008942">
    <property type="entry name" value="ENTH_VHS"/>
</dbReference>
<feature type="compositionally biased region" description="Basic and acidic residues" evidence="4">
    <location>
        <begin position="936"/>
        <end position="967"/>
    </location>
</feature>
<dbReference type="InterPro" id="IPR000504">
    <property type="entry name" value="RRM_dom"/>
</dbReference>
<feature type="region of interest" description="Disordered" evidence="4">
    <location>
        <begin position="863"/>
        <end position="967"/>
    </location>
</feature>
<dbReference type="SMART" id="SM00360">
    <property type="entry name" value="RRM"/>
    <property type="match status" value="1"/>
</dbReference>
<evidence type="ECO:0000259" key="7">
    <source>
        <dbReference type="PROSITE" id="PS51391"/>
    </source>
</evidence>
<dbReference type="PANTHER" id="PTHR23140">
    <property type="entry name" value="RNA PROCESSING PROTEIN LD23810P"/>
    <property type="match status" value="1"/>
</dbReference>
<feature type="domain" description="SURP motif" evidence="6">
    <location>
        <begin position="337"/>
        <end position="380"/>
    </location>
</feature>
<evidence type="ECO:0000313" key="8">
    <source>
        <dbReference type="EMBL" id="KAJ0965801.1"/>
    </source>
</evidence>
<dbReference type="CDD" id="cd21371">
    <property type="entry name" value="cwf21_RRC1-like"/>
    <property type="match status" value="1"/>
</dbReference>
<evidence type="ECO:0000256" key="3">
    <source>
        <dbReference type="PROSITE-ProRule" id="PRU00176"/>
    </source>
</evidence>
<evidence type="ECO:0000313" key="9">
    <source>
        <dbReference type="Proteomes" id="UP001085076"/>
    </source>
</evidence>
<dbReference type="InterPro" id="IPR013170">
    <property type="entry name" value="mRNA_splic_Cwf21_dom"/>
</dbReference>
<name>A0A9D5C317_9LILI</name>
<feature type="compositionally biased region" description="Basic and acidic residues" evidence="4">
    <location>
        <begin position="15"/>
        <end position="29"/>
    </location>
</feature>
<dbReference type="Gene3D" id="1.10.10.790">
    <property type="entry name" value="Surp module"/>
    <property type="match status" value="1"/>
</dbReference>
<dbReference type="PROSITE" id="PS51391">
    <property type="entry name" value="CID"/>
    <property type="match status" value="1"/>
</dbReference>
<dbReference type="PROSITE" id="PS50128">
    <property type="entry name" value="SURP"/>
    <property type="match status" value="1"/>
</dbReference>
<dbReference type="EMBL" id="JAGGNH010000008">
    <property type="protein sequence ID" value="KAJ0965801.1"/>
    <property type="molecule type" value="Genomic_DNA"/>
</dbReference>
<dbReference type="Gene3D" id="1.25.40.90">
    <property type="match status" value="1"/>
</dbReference>
<dbReference type="InterPro" id="IPR035979">
    <property type="entry name" value="RBD_domain_sf"/>
</dbReference>
<evidence type="ECO:0000256" key="1">
    <source>
        <dbReference type="ARBA" id="ARBA00022664"/>
    </source>
</evidence>
<proteinExistence type="predicted"/>
<organism evidence="8 9">
    <name type="scientific">Dioscorea zingiberensis</name>
    <dbReference type="NCBI Taxonomy" id="325984"/>
    <lineage>
        <taxon>Eukaryota</taxon>
        <taxon>Viridiplantae</taxon>
        <taxon>Streptophyta</taxon>
        <taxon>Embryophyta</taxon>
        <taxon>Tracheophyta</taxon>
        <taxon>Spermatophyta</taxon>
        <taxon>Magnoliopsida</taxon>
        <taxon>Liliopsida</taxon>
        <taxon>Dioscoreales</taxon>
        <taxon>Dioscoreaceae</taxon>
        <taxon>Dioscorea</taxon>
    </lineage>
</organism>
<accession>A0A9D5C317</accession>
<evidence type="ECO:0000259" key="5">
    <source>
        <dbReference type="PROSITE" id="PS50102"/>
    </source>
</evidence>
<dbReference type="SUPFAM" id="SSF54928">
    <property type="entry name" value="RNA-binding domain, RBD"/>
    <property type="match status" value="1"/>
</dbReference>
<dbReference type="Gene3D" id="6.10.140.420">
    <property type="match status" value="1"/>
</dbReference>
<feature type="compositionally biased region" description="Low complexity" evidence="4">
    <location>
        <begin position="778"/>
        <end position="795"/>
    </location>
</feature>
<feature type="domain" description="RRM" evidence="5">
    <location>
        <begin position="188"/>
        <end position="269"/>
    </location>
</feature>
<dbReference type="SMART" id="SM00582">
    <property type="entry name" value="RPR"/>
    <property type="match status" value="1"/>
</dbReference>
<feature type="compositionally biased region" description="Basic and acidic residues" evidence="4">
    <location>
        <begin position="97"/>
        <end position="115"/>
    </location>
</feature>
<dbReference type="InterPro" id="IPR012677">
    <property type="entry name" value="Nucleotide-bd_a/b_plait_sf"/>
</dbReference>
<dbReference type="GO" id="GO:0006397">
    <property type="term" value="P:mRNA processing"/>
    <property type="evidence" value="ECO:0007669"/>
    <property type="project" value="UniProtKB-KW"/>
</dbReference>
<dbReference type="GO" id="GO:0003723">
    <property type="term" value="F:RNA binding"/>
    <property type="evidence" value="ECO:0007669"/>
    <property type="project" value="UniProtKB-UniRule"/>
</dbReference>
<dbReference type="OrthoDB" id="377209at2759"/>
<feature type="region of interest" description="Disordered" evidence="4">
    <location>
        <begin position="1"/>
        <end position="29"/>
    </location>
</feature>
<feature type="domain" description="CID" evidence="7">
    <location>
        <begin position="434"/>
        <end position="579"/>
    </location>
</feature>
<dbReference type="SMART" id="SM00648">
    <property type="entry name" value="SWAP"/>
    <property type="match status" value="1"/>
</dbReference>
<evidence type="ECO:0000259" key="6">
    <source>
        <dbReference type="PROSITE" id="PS50128"/>
    </source>
</evidence>
<feature type="compositionally biased region" description="Basic and acidic residues" evidence="4">
    <location>
        <begin position="667"/>
        <end position="677"/>
    </location>
</feature>
<dbReference type="Proteomes" id="UP001085076">
    <property type="component" value="Miscellaneous, Linkage group lg08"/>
</dbReference>
<evidence type="ECO:0000256" key="2">
    <source>
        <dbReference type="ARBA" id="ARBA00022884"/>
    </source>
</evidence>
<dbReference type="Pfam" id="PF00076">
    <property type="entry name" value="RRM_1"/>
    <property type="match status" value="1"/>
</dbReference>
<feature type="compositionally biased region" description="Basic and acidic residues" evidence="4">
    <location>
        <begin position="764"/>
        <end position="776"/>
    </location>
</feature>
<keyword evidence="2 3" id="KW-0694">RNA-binding</keyword>
<dbReference type="SUPFAM" id="SSF48464">
    <property type="entry name" value="ENTH/VHS domain"/>
    <property type="match status" value="1"/>
</dbReference>
<keyword evidence="1" id="KW-0507">mRNA processing</keyword>
<dbReference type="Pfam" id="PF04818">
    <property type="entry name" value="CID"/>
    <property type="match status" value="1"/>
</dbReference>
<dbReference type="Pfam" id="PF08312">
    <property type="entry name" value="cwf21"/>
    <property type="match status" value="1"/>
</dbReference>
<feature type="region of interest" description="Disordered" evidence="4">
    <location>
        <begin position="745"/>
        <end position="800"/>
    </location>
</feature>
<reference evidence="8" key="1">
    <citation type="submission" date="2021-03" db="EMBL/GenBank/DDBJ databases">
        <authorList>
            <person name="Li Z."/>
            <person name="Yang C."/>
        </authorList>
    </citation>
    <scope>NUCLEOTIDE SEQUENCE</scope>
    <source>
        <strain evidence="8">Dzin_1.0</strain>
        <tissue evidence="8">Leaf</tissue>
    </source>
</reference>
<protein>
    <submittedName>
        <fullName evidence="8">Uncharacterized protein</fullName>
    </submittedName>
</protein>
<dbReference type="PROSITE" id="PS50102">
    <property type="entry name" value="RRM"/>
    <property type="match status" value="1"/>
</dbReference>
<feature type="region of interest" description="Disordered" evidence="4">
    <location>
        <begin position="45"/>
        <end position="115"/>
    </location>
</feature>
<feature type="region of interest" description="Disordered" evidence="4">
    <location>
        <begin position="667"/>
        <end position="715"/>
    </location>
</feature>
<dbReference type="CDD" id="cd12223">
    <property type="entry name" value="RRM_SR140"/>
    <property type="match status" value="1"/>
</dbReference>
<feature type="compositionally biased region" description="Basic and acidic residues" evidence="4">
    <location>
        <begin position="910"/>
        <end position="927"/>
    </location>
</feature>
<feature type="compositionally biased region" description="Basic and acidic residues" evidence="4">
    <location>
        <begin position="880"/>
        <end position="893"/>
    </location>
</feature>
<dbReference type="InterPro" id="IPR035009">
    <property type="entry name" value="SR140_RRM"/>
</dbReference>
<sequence>MNSFSVTRKKTPFQKHREEEEAKKKRAEDETARLYAEFVESFQGSDAPGSKAFVRGGMINPNEKLKNDSEGGNSKEGMSVPKKGSRYVPSFIPPASRGRELEKKEDEKLKEKDKGKPRVIDNFLEELKHEQELREKRSQEREQWHEGRHIDSSAFVVWHLADLMNYRMIFDPSGKLPGSFDDGDPQTTNLYVGNLSPQVDENFLLRTFGRFGPIASVKIMWPRTEEERRRQRNCGFVAFMNRADGQAAKDEMQGVVVYEYELKIGWGKSVSLPAQALPAPPPGHMAIRNKEGGTVILSGPDGPPVTSVTSQNSELVLTPNVPDIMVVPPEDDHLHHVIDTMALHVLDGGCAFEQAVMERGRGNPLFNFLFELGSKEHTYYVWRLYSFAQIVFCFLIVRWIPPSLPTARSPDVEKESATTYAAGRSRRVDMERTLTDPQRDEFEDMLRALTLERSLIKEAMGFALDNADAAGEVVDVLTESLTLKETPIPTKVARLMLVSDILHNSSAPVKNASAYRTKFEATIPDIMESFNDLYRSITGRITAEALKERVLKVLQVWADWFLFSDAYVSGLRATFLRSGNSGVIPFHSICGDAPEIENKTSTQDFSEEGKLNQDSVLAMGKGAAMKELLGLPLAELERRCRHNGLSLCGGREMMVARLLSLEEAEKHRGYDRNDDSKYGQSQSSKYSRDDSSWTSSNAGRRESSLGTEPSGSVGWDQHSEEMIQVHGKGSAAALAPTLVIPQPELKPFTSKKGKSEPVLPASKWNREDDGSDEDAKASQGLGLSYSSSGSENAGGMEKVDDADMVTDAVFHHDSSMSEEHRKKLRRLEVAVMEYRESLEERGIRNSEEIEKKVAVHRKRLQSEFGLLDSAEGNIKQSSQKVERKERHEDTRDSSRKRHRSPSHSPQRKSSVRDREKEKKRETDATKDRNRHRDRSKSHETDGERTRDHGKSRSRERDDQDRDRRRKG</sequence>
<dbReference type="SMART" id="SM01115">
    <property type="entry name" value="cwf21"/>
    <property type="match status" value="1"/>
</dbReference>
<dbReference type="SUPFAM" id="SSF109905">
    <property type="entry name" value="Surp module (SWAP domain)"/>
    <property type="match status" value="1"/>
</dbReference>
<keyword evidence="9" id="KW-1185">Reference proteome</keyword>
<dbReference type="InterPro" id="IPR051485">
    <property type="entry name" value="SR-CTD_assoc_factor"/>
</dbReference>
<reference evidence="8" key="2">
    <citation type="journal article" date="2022" name="Hortic Res">
        <title>The genome of Dioscorea zingiberensis sheds light on the biosynthesis, origin and evolution of the medicinally important diosgenin saponins.</title>
        <authorList>
            <person name="Li Y."/>
            <person name="Tan C."/>
            <person name="Li Z."/>
            <person name="Guo J."/>
            <person name="Li S."/>
            <person name="Chen X."/>
            <person name="Wang C."/>
            <person name="Dai X."/>
            <person name="Yang H."/>
            <person name="Song W."/>
            <person name="Hou L."/>
            <person name="Xu J."/>
            <person name="Tong Z."/>
            <person name="Xu A."/>
            <person name="Yuan X."/>
            <person name="Wang W."/>
            <person name="Yang Q."/>
            <person name="Chen L."/>
            <person name="Sun Z."/>
            <person name="Wang K."/>
            <person name="Pan B."/>
            <person name="Chen J."/>
            <person name="Bao Y."/>
            <person name="Liu F."/>
            <person name="Qi X."/>
            <person name="Gang D.R."/>
            <person name="Wen J."/>
            <person name="Li J."/>
        </authorList>
    </citation>
    <scope>NUCLEOTIDE SEQUENCE</scope>
    <source>
        <strain evidence="8">Dzin_1.0</strain>
    </source>
</reference>
<dbReference type="InterPro" id="IPR000061">
    <property type="entry name" value="Surp"/>
</dbReference>
<comment type="caution">
    <text evidence="8">The sequence shown here is derived from an EMBL/GenBank/DDBJ whole genome shotgun (WGS) entry which is preliminary data.</text>
</comment>
<evidence type="ECO:0000256" key="4">
    <source>
        <dbReference type="SAM" id="MobiDB-lite"/>
    </source>
</evidence>